<dbReference type="PANTHER" id="PTHR43104">
    <property type="entry name" value="L-2-HYDROXYGLUTARATE DEHYDROGENASE, MITOCHONDRIAL"/>
    <property type="match status" value="1"/>
</dbReference>
<dbReference type="Pfam" id="PF01266">
    <property type="entry name" value="DAO"/>
    <property type="match status" value="1"/>
</dbReference>
<evidence type="ECO:0000256" key="2">
    <source>
        <dbReference type="ARBA" id="ARBA00022630"/>
    </source>
</evidence>
<comment type="caution">
    <text evidence="6">The sequence shown here is derived from an EMBL/GenBank/DDBJ whole genome shotgun (WGS) entry which is preliminary data.</text>
</comment>
<dbReference type="PANTHER" id="PTHR43104:SF4">
    <property type="entry name" value="L-2-HYDROXYGLUTARATE DEHYDROGENASE, MITOCHONDRIAL"/>
    <property type="match status" value="1"/>
</dbReference>
<dbReference type="RefSeq" id="WP_218316918.1">
    <property type="nucleotide sequence ID" value="NZ_JAGSPB010000002.1"/>
</dbReference>
<keyword evidence="7" id="KW-1185">Reference proteome</keyword>
<evidence type="ECO:0000256" key="1">
    <source>
        <dbReference type="ARBA" id="ARBA00001974"/>
    </source>
</evidence>
<accession>A0ABS6SN81</accession>
<protein>
    <submittedName>
        <fullName evidence="6">NAD(P)/FAD-dependent oxidoreductase</fullName>
    </submittedName>
</protein>
<evidence type="ECO:0000256" key="4">
    <source>
        <dbReference type="ARBA" id="ARBA00023002"/>
    </source>
</evidence>
<proteinExistence type="predicted"/>
<evidence type="ECO:0000313" key="6">
    <source>
        <dbReference type="EMBL" id="MBV7266301.1"/>
    </source>
</evidence>
<keyword evidence="2" id="KW-0285">Flavoprotein</keyword>
<evidence type="ECO:0000259" key="5">
    <source>
        <dbReference type="Pfam" id="PF01266"/>
    </source>
</evidence>
<evidence type="ECO:0000313" key="7">
    <source>
        <dbReference type="Proteomes" id="UP000699975"/>
    </source>
</evidence>
<dbReference type="Proteomes" id="UP000699975">
    <property type="component" value="Unassembled WGS sequence"/>
</dbReference>
<dbReference type="EMBL" id="JAGSPB010000002">
    <property type="protein sequence ID" value="MBV7266301.1"/>
    <property type="molecule type" value="Genomic_DNA"/>
</dbReference>
<organism evidence="6 7">
    <name type="scientific">Erythrobacter ani</name>
    <dbReference type="NCBI Taxonomy" id="2827235"/>
    <lineage>
        <taxon>Bacteria</taxon>
        <taxon>Pseudomonadati</taxon>
        <taxon>Pseudomonadota</taxon>
        <taxon>Alphaproteobacteria</taxon>
        <taxon>Sphingomonadales</taxon>
        <taxon>Erythrobacteraceae</taxon>
        <taxon>Erythrobacter/Porphyrobacter group</taxon>
        <taxon>Erythrobacter</taxon>
    </lineage>
</organism>
<keyword evidence="4" id="KW-0560">Oxidoreductase</keyword>
<gene>
    <name evidence="6" type="ORF">KCG45_08930</name>
</gene>
<feature type="domain" description="FAD dependent oxidoreductase" evidence="5">
    <location>
        <begin position="6"/>
        <end position="364"/>
    </location>
</feature>
<comment type="cofactor">
    <cofactor evidence="1">
        <name>FAD</name>
        <dbReference type="ChEBI" id="CHEBI:57692"/>
    </cofactor>
</comment>
<evidence type="ECO:0000256" key="3">
    <source>
        <dbReference type="ARBA" id="ARBA00022827"/>
    </source>
</evidence>
<dbReference type="InterPro" id="IPR006076">
    <property type="entry name" value="FAD-dep_OxRdtase"/>
</dbReference>
<sequence>MDEVECIVVGGGVIGLACGAALARGGREVMVLEAENAIGTQTSSRNSEVIHAGIYYPQNSMKALFCRRGRDLLYRYAEERGIPHRRTGKIIVATSSEQLSRLGQISQRASANGVNDLRMMSQSEVQTLEPRIHCDGALLSPSTGIIDSHALMLALEGELQNHGGMVVLQTEVSAMTPRPSGLIVETKGAQAGRLKARHVINAAGLRAVDVASRVPGIVRDAIPKAHFSVGHYYRLSGPAPCNRLVYPVPEPGGLGIHLTLDLANQAKFGPDVRWIARPDYSFDDSAKERFAAAIQTYLPDVTADQLVPDYTGVRPKIAGPDDPDADFRIDGPRQHGIDGLINLFGIESPGLTSCLAIAEYVADLTEQPTARLNSPN</sequence>
<reference evidence="6 7" key="1">
    <citation type="submission" date="2021-04" db="EMBL/GenBank/DDBJ databases">
        <authorList>
            <person name="Pira H."/>
            <person name="Risdian C."/>
            <person name="Wink J."/>
        </authorList>
    </citation>
    <scope>NUCLEOTIDE SEQUENCE [LARGE SCALE GENOMIC DNA]</scope>
    <source>
        <strain evidence="6 7">WH131</strain>
    </source>
</reference>
<name>A0ABS6SN81_9SPHN</name>
<keyword evidence="3" id="KW-0274">FAD</keyword>